<evidence type="ECO:0000313" key="3">
    <source>
        <dbReference type="EMBL" id="KAH9309233.1"/>
    </source>
</evidence>
<accession>A0AA38FSZ2</accession>
<feature type="domain" description="NAD-dependent epimerase/dehydratase" evidence="2">
    <location>
        <begin position="13"/>
        <end position="199"/>
    </location>
</feature>
<protein>
    <recommendedName>
        <fullName evidence="2">NAD-dependent epimerase/dehydratase domain-containing protein</fullName>
    </recommendedName>
</protein>
<dbReference type="FunFam" id="3.40.50.720:FF:000085">
    <property type="entry name" value="Dihydroflavonol reductase"/>
    <property type="match status" value="1"/>
</dbReference>
<dbReference type="InterPro" id="IPR001509">
    <property type="entry name" value="Epimerase_deHydtase"/>
</dbReference>
<dbReference type="PANTHER" id="PTHR10366:SF404">
    <property type="entry name" value="CINNAMOYL-COA REDUCTASE 1"/>
    <property type="match status" value="1"/>
</dbReference>
<dbReference type="Proteomes" id="UP000824469">
    <property type="component" value="Unassembled WGS sequence"/>
</dbReference>
<dbReference type="InterPro" id="IPR036291">
    <property type="entry name" value="NAD(P)-bd_dom_sf"/>
</dbReference>
<dbReference type="GO" id="GO:0016616">
    <property type="term" value="F:oxidoreductase activity, acting on the CH-OH group of donors, NAD or NADP as acceptor"/>
    <property type="evidence" value="ECO:0007669"/>
    <property type="project" value="TreeGrafter"/>
</dbReference>
<dbReference type="Gene3D" id="3.40.50.720">
    <property type="entry name" value="NAD(P)-binding Rossmann-like Domain"/>
    <property type="match status" value="1"/>
</dbReference>
<evidence type="ECO:0000256" key="1">
    <source>
        <dbReference type="ARBA" id="ARBA00023002"/>
    </source>
</evidence>
<dbReference type="Pfam" id="PF01370">
    <property type="entry name" value="Epimerase"/>
    <property type="match status" value="1"/>
</dbReference>
<comment type="caution">
    <text evidence="3">The sequence shown here is derived from an EMBL/GenBank/DDBJ whole genome shotgun (WGS) entry which is preliminary data.</text>
</comment>
<organism evidence="3 4">
    <name type="scientific">Taxus chinensis</name>
    <name type="common">Chinese yew</name>
    <name type="synonym">Taxus wallichiana var. chinensis</name>
    <dbReference type="NCBI Taxonomy" id="29808"/>
    <lineage>
        <taxon>Eukaryota</taxon>
        <taxon>Viridiplantae</taxon>
        <taxon>Streptophyta</taxon>
        <taxon>Embryophyta</taxon>
        <taxon>Tracheophyta</taxon>
        <taxon>Spermatophyta</taxon>
        <taxon>Pinopsida</taxon>
        <taxon>Pinidae</taxon>
        <taxon>Conifers II</taxon>
        <taxon>Cupressales</taxon>
        <taxon>Taxaceae</taxon>
        <taxon>Taxus</taxon>
    </lineage>
</organism>
<gene>
    <name evidence="3" type="ORF">KI387_037144</name>
</gene>
<proteinExistence type="predicted"/>
<dbReference type="SUPFAM" id="SSF51735">
    <property type="entry name" value="NAD(P)-binding Rossmann-fold domains"/>
    <property type="match status" value="1"/>
</dbReference>
<evidence type="ECO:0000259" key="2">
    <source>
        <dbReference type="Pfam" id="PF01370"/>
    </source>
</evidence>
<dbReference type="CDD" id="cd08958">
    <property type="entry name" value="FR_SDR_e"/>
    <property type="match status" value="1"/>
</dbReference>
<reference evidence="3 4" key="1">
    <citation type="journal article" date="2021" name="Nat. Plants">
        <title>The Taxus genome provides insights into paclitaxel biosynthesis.</title>
        <authorList>
            <person name="Xiong X."/>
            <person name="Gou J."/>
            <person name="Liao Q."/>
            <person name="Li Y."/>
            <person name="Zhou Q."/>
            <person name="Bi G."/>
            <person name="Li C."/>
            <person name="Du R."/>
            <person name="Wang X."/>
            <person name="Sun T."/>
            <person name="Guo L."/>
            <person name="Liang H."/>
            <person name="Lu P."/>
            <person name="Wu Y."/>
            <person name="Zhang Z."/>
            <person name="Ro D.K."/>
            <person name="Shang Y."/>
            <person name="Huang S."/>
            <person name="Yan J."/>
        </authorList>
    </citation>
    <scope>NUCLEOTIDE SEQUENCE [LARGE SCALE GENOMIC DNA]</scope>
    <source>
        <strain evidence="3">Ta-2019</strain>
    </source>
</reference>
<dbReference type="EMBL" id="JAHRHJ020000007">
    <property type="protein sequence ID" value="KAH9309233.1"/>
    <property type="molecule type" value="Genomic_DNA"/>
</dbReference>
<keyword evidence="4" id="KW-1185">Reference proteome</keyword>
<evidence type="ECO:0000313" key="4">
    <source>
        <dbReference type="Proteomes" id="UP000824469"/>
    </source>
</evidence>
<sequence>DSKYAHLRDLEGAEERLHLMKADILDYHSLITIIKGCKGVFHTACLLTDDPEQVTESAVTGTGNVLKACKELGVKRVVLTSTIGAACMDPNRIPETIVHDDCWSDLDYCIQTKNWYCYAKTAAERAAWKYAEEVKLELVVVNPSVVLGPLLQPTLNVSTGHILKYLTGSAKTYSNLTQVYVDVRDVARAHILVYKTPSARGRYLCAESRFHRGELVDMLAQLFPQYPLPTKCSDEENPREVAYKFSNQKLRELGLSFTPMKECLDDTVISLKNKGFLH</sequence>
<dbReference type="PANTHER" id="PTHR10366">
    <property type="entry name" value="NAD DEPENDENT EPIMERASE/DEHYDRATASE"/>
    <property type="match status" value="1"/>
</dbReference>
<dbReference type="OMA" id="SARCHRY"/>
<name>A0AA38FSZ2_TAXCH</name>
<feature type="non-terminal residue" evidence="3">
    <location>
        <position position="278"/>
    </location>
</feature>
<keyword evidence="1" id="KW-0560">Oxidoreductase</keyword>
<dbReference type="AlphaFoldDB" id="A0AA38FSZ2"/>
<dbReference type="InterPro" id="IPR050425">
    <property type="entry name" value="NAD(P)_dehydrat-like"/>
</dbReference>